<protein>
    <submittedName>
        <fullName evidence="1">Uncharacterized protein</fullName>
    </submittedName>
</protein>
<accession>A0A800N857</accession>
<reference evidence="1 2" key="1">
    <citation type="journal article" date="2020" name="G3 (Bethesda)">
        <title>Whole Genome Sequencing and Comparative Genomics of Two Nematicidal Bacillus Strains Reveals a Wide Range of Possible Virulence Factors.</title>
        <authorList>
            <person name="Susic N."/>
            <person name="Janezic S."/>
            <person name="Rupnik M."/>
            <person name="Geric Stare B."/>
        </authorList>
    </citation>
    <scope>NUCLEOTIDE SEQUENCE [LARGE SCALE GENOMIC DNA]</scope>
    <source>
        <strain evidence="1 2">I-1582</strain>
    </source>
</reference>
<sequence length="54" mass="6026">MLSACKVGYDKEKGTEVALVYFWENQKTDLKPGTAKSKRDDCLSCPALRKCSVL</sequence>
<dbReference type="EMBL" id="VDEM01000103">
    <property type="protein sequence ID" value="KAF0821495.1"/>
    <property type="molecule type" value="Genomic_DNA"/>
</dbReference>
<dbReference type="Proteomes" id="UP000465778">
    <property type="component" value="Unassembled WGS sequence"/>
</dbReference>
<evidence type="ECO:0000313" key="1">
    <source>
        <dbReference type="EMBL" id="KAF0821495.1"/>
    </source>
</evidence>
<evidence type="ECO:0000313" key="2">
    <source>
        <dbReference type="Proteomes" id="UP000465778"/>
    </source>
</evidence>
<gene>
    <name evidence="1" type="ORF">KIS1582_4795</name>
</gene>
<proteinExistence type="predicted"/>
<comment type="caution">
    <text evidence="1">The sequence shown here is derived from an EMBL/GenBank/DDBJ whole genome shotgun (WGS) entry which is preliminary data.</text>
</comment>
<name>A0A800N857_CYTFI</name>
<organism evidence="1 2">
    <name type="scientific">Cytobacillus firmus</name>
    <name type="common">Bacillus firmus</name>
    <dbReference type="NCBI Taxonomy" id="1399"/>
    <lineage>
        <taxon>Bacteria</taxon>
        <taxon>Bacillati</taxon>
        <taxon>Bacillota</taxon>
        <taxon>Bacilli</taxon>
        <taxon>Bacillales</taxon>
        <taxon>Bacillaceae</taxon>
        <taxon>Cytobacillus</taxon>
    </lineage>
</organism>
<dbReference type="AlphaFoldDB" id="A0A800N857"/>